<protein>
    <submittedName>
        <fullName evidence="2">Polysaccharide pyruvyl transferase</fullName>
    </submittedName>
</protein>
<gene>
    <name evidence="2" type="ORF">SAMN05192582_10138</name>
</gene>
<dbReference type="Proteomes" id="UP000181870">
    <property type="component" value="Unassembled WGS sequence"/>
</dbReference>
<keyword evidence="2" id="KW-0808">Transferase</keyword>
<reference evidence="2 3" key="1">
    <citation type="submission" date="2016-10" db="EMBL/GenBank/DDBJ databases">
        <authorList>
            <person name="de Groot N.N."/>
        </authorList>
    </citation>
    <scope>NUCLEOTIDE SEQUENCE [LARGE SCALE GENOMIC DNA]</scope>
    <source>
        <strain evidence="2 3">NLAE-zl-C57</strain>
    </source>
</reference>
<organism evidence="2 3">
    <name type="scientific">Bacteroides ovatus</name>
    <dbReference type="NCBI Taxonomy" id="28116"/>
    <lineage>
        <taxon>Bacteria</taxon>
        <taxon>Pseudomonadati</taxon>
        <taxon>Bacteroidota</taxon>
        <taxon>Bacteroidia</taxon>
        <taxon>Bacteroidales</taxon>
        <taxon>Bacteroidaceae</taxon>
        <taxon>Bacteroides</taxon>
    </lineage>
</organism>
<dbReference type="EMBL" id="FNDO01000013">
    <property type="protein sequence ID" value="SDH77434.1"/>
    <property type="molecule type" value="Genomic_DNA"/>
</dbReference>
<dbReference type="RefSeq" id="WP_074637011.1">
    <property type="nucleotide sequence ID" value="NZ_FNDO01000013.1"/>
</dbReference>
<sequence>MKIGILTFHASHNYGSMLQAYALQHILSLWGHESWIINLRTPIQRFLIQPQLEWKHPRSSLFKLLKAPSTSISLQRKYNRFEHFLKNDLQVTTEYSHHDEVEKAISEDDYDAIIVGSDQIWNTGCADFDNSYLLDFNLSIRRIAYAPSLGPSPEDIKEEARLMLRDALKRFDYLSTREQRGADIIHALTGDVPQVVLDPSLLLDKEDYTSICSEKRIVSEPYIFYYSPVDQPKIFEKVKKFSREVNLKIVITQEQPYYQGENLIRIADCGPREFLNMIQYADYTFGKSFHLLAFSLIFHKEFYMVTGDTDSRLINLLQPLGLINRAIPLDVDRISVAVPINYTHIQTEIRKMRVSSLNYLYSALKVIL</sequence>
<proteinExistence type="predicted"/>
<evidence type="ECO:0000313" key="3">
    <source>
        <dbReference type="Proteomes" id="UP000181870"/>
    </source>
</evidence>
<dbReference type="Pfam" id="PF04230">
    <property type="entry name" value="PS_pyruv_trans"/>
    <property type="match status" value="1"/>
</dbReference>
<dbReference type="InterPro" id="IPR007345">
    <property type="entry name" value="Polysacch_pyruvyl_Trfase"/>
</dbReference>
<evidence type="ECO:0000259" key="1">
    <source>
        <dbReference type="Pfam" id="PF04230"/>
    </source>
</evidence>
<feature type="domain" description="Polysaccharide pyruvyl transferase" evidence="1">
    <location>
        <begin position="13"/>
        <end position="307"/>
    </location>
</feature>
<evidence type="ECO:0000313" key="2">
    <source>
        <dbReference type="EMBL" id="SDH77434.1"/>
    </source>
</evidence>
<dbReference type="GO" id="GO:0016740">
    <property type="term" value="F:transferase activity"/>
    <property type="evidence" value="ECO:0007669"/>
    <property type="project" value="UniProtKB-KW"/>
</dbReference>
<name>A0A1G8F5Q0_BACOV</name>
<accession>A0A1G8F5Q0</accession>
<dbReference type="AlphaFoldDB" id="A0A1G8F5Q0"/>